<dbReference type="OMA" id="VMPRIRH"/>
<feature type="domain" description="Importin N-terminal" evidence="6">
    <location>
        <begin position="23"/>
        <end position="92"/>
    </location>
</feature>
<evidence type="ECO:0000259" key="6">
    <source>
        <dbReference type="PROSITE" id="PS50166"/>
    </source>
</evidence>
<keyword evidence="4" id="KW-0677">Repeat</keyword>
<keyword evidence="8" id="KW-1185">Reference proteome</keyword>
<dbReference type="AlphaFoldDB" id="A0A0M4FA63"/>
<evidence type="ECO:0000313" key="8">
    <source>
        <dbReference type="Proteomes" id="UP000494163"/>
    </source>
</evidence>
<evidence type="ECO:0000313" key="7">
    <source>
        <dbReference type="EMBL" id="ALC49575.1"/>
    </source>
</evidence>
<evidence type="ECO:0000256" key="5">
    <source>
        <dbReference type="ARBA" id="ARBA00022927"/>
    </source>
</evidence>
<dbReference type="GO" id="GO:0005737">
    <property type="term" value="C:cytoplasm"/>
    <property type="evidence" value="ECO:0007669"/>
    <property type="project" value="UniProtKB-SubCell"/>
</dbReference>
<keyword evidence="2" id="KW-0813">Transport</keyword>
<dbReference type="SMART" id="SM00913">
    <property type="entry name" value="IBN_N"/>
    <property type="match status" value="1"/>
</dbReference>
<dbReference type="InterPro" id="IPR040122">
    <property type="entry name" value="Importin_beta"/>
</dbReference>
<dbReference type="GO" id="GO:0006606">
    <property type="term" value="P:protein import into nucleus"/>
    <property type="evidence" value="ECO:0007669"/>
    <property type="project" value="InterPro"/>
</dbReference>
<accession>A0A0M4FA63</accession>
<dbReference type="Pfam" id="PF03810">
    <property type="entry name" value="IBN_N"/>
    <property type="match status" value="1"/>
</dbReference>
<dbReference type="Gene3D" id="1.25.10.10">
    <property type="entry name" value="Leucine-rich Repeat Variant"/>
    <property type="match status" value="1"/>
</dbReference>
<protein>
    <submittedName>
        <fullName evidence="7">CG32165</fullName>
    </submittedName>
</protein>
<dbReference type="GO" id="GO:0031267">
    <property type="term" value="F:small GTPase binding"/>
    <property type="evidence" value="ECO:0007669"/>
    <property type="project" value="InterPro"/>
</dbReference>
<dbReference type="InterPro" id="IPR016024">
    <property type="entry name" value="ARM-type_fold"/>
</dbReference>
<dbReference type="SUPFAM" id="SSF48371">
    <property type="entry name" value="ARM repeat"/>
    <property type="match status" value="2"/>
</dbReference>
<dbReference type="InterPro" id="IPR001494">
    <property type="entry name" value="Importin-beta_N"/>
</dbReference>
<comment type="subcellular location">
    <subcellularLocation>
        <location evidence="1">Cytoplasm</location>
    </subcellularLocation>
</comment>
<dbReference type="STRING" id="30019.A0A0M4FA63"/>
<proteinExistence type="predicted"/>
<reference evidence="7 8" key="1">
    <citation type="submission" date="2015-08" db="EMBL/GenBank/DDBJ databases">
        <title>Ancestral chromatin configuration constrains chromatin evolution on differentiating sex chromosomes in Drosophila.</title>
        <authorList>
            <person name="Zhou Q."/>
            <person name="Bachtrog D."/>
        </authorList>
    </citation>
    <scope>NUCLEOTIDE SEQUENCE [LARGE SCALE GENOMIC DNA]</scope>
    <source>
        <tissue evidence="7">Whole larvae</tissue>
    </source>
</reference>
<keyword evidence="3" id="KW-0963">Cytoplasm</keyword>
<evidence type="ECO:0000256" key="3">
    <source>
        <dbReference type="ARBA" id="ARBA00022490"/>
    </source>
</evidence>
<evidence type="ECO:0000256" key="2">
    <source>
        <dbReference type="ARBA" id="ARBA00022448"/>
    </source>
</evidence>
<dbReference type="PROSITE" id="PS50166">
    <property type="entry name" value="IMPORTIN_B_NT"/>
    <property type="match status" value="1"/>
</dbReference>
<sequence length="1062" mass="118412">MESELREIIDGLLCTNNDRIRCATEKLRKAQEHTETLPALCSLIVSELETQVRHFAAVLLYKQLQEHHNWELLPAAEHMESIRERLLQALMDEKQKSVGLAIARAIGVMLQHEQDRQSPWLVNLVECVCLRCSSEVQQESEQSSAIFATLADAAPDQLIDHMQRICELFANALIKGESNGNLATATLLNLAKVMSCLIPFLILDKKAAHTLLQLLPLFMQMLHAFAQKGDEYEFAIVFEVLDIMAEYVPQLLDEHMKLLMEFCLATASSKDSAGGIVLQLVSFMARIVRSMGKALMREQLLARTVGVIFELMCQERELDDDDDLFSASPAGNNSVIVATETLDLLALHMPPAKLLPPLLQLLEPALLSAQAQRRRAAFIAMAAIAEGCSRAIRNTHLAQMMRIITSGMADDACSVRIACFYALGQFAQHLQPEIAEFAATIFPALFITLQQLLDELSSGKPEPPHTPRMFYALESYCQSLQQQQQQQQQQIVPFLPTLMELLLPALEPANSPSVRRMALSAIAATAQSAKQQFVPYFAQMVTELRSLLVEQCPEYMWQLRNEAMDAMATLMRVFGTPNCAPIIDETTAYCLEMLATGPVDADFRRPLYNLLGSLSLVASNEQMAHVLPQIMHCIIAAVVGTEDMLPADCNDCSWDDEPYAVENDYMYEKEAALQVLKEFAQHTGSAFTPHLQSCFEQVYKVLGHPQNCIRQAAVEALCAFVLALHRQRDAEGVKCACEILMPALVKLLLEAEGAGLLPVLYGMGELLAEVKQAAVPAPMIAHQIFQCIENIFQQHMDDDDDDEEQQLDVSEHDELLMETAGNVLPQLGKALTPETFAPYFERIYCFYLRQLRQADQRTFVYGALAASFQSLDCYTVRYFDTLCPVFMGGLADREPAARQNVYFGLGELVYHAKEASFEDFPDILQALLDAIPCETNAPALDNLCGALARLIVTNHQLVSLPHVLPALLQHWPLREDVSESAMLMSAFQLLYTQCPAAIDEYLEQLLVSSLAMLHKQQSPNAESTASAIAFVQQIGKQHADKLHKVLQANSDFQPLMRSLGRH</sequence>
<evidence type="ECO:0000256" key="4">
    <source>
        <dbReference type="ARBA" id="ARBA00022737"/>
    </source>
</evidence>
<dbReference type="PANTHER" id="PTHR10527">
    <property type="entry name" value="IMPORTIN BETA"/>
    <property type="match status" value="1"/>
</dbReference>
<organism evidence="7 8">
    <name type="scientific">Drosophila busckii</name>
    <name type="common">Fruit fly</name>
    <dbReference type="NCBI Taxonomy" id="30019"/>
    <lineage>
        <taxon>Eukaryota</taxon>
        <taxon>Metazoa</taxon>
        <taxon>Ecdysozoa</taxon>
        <taxon>Arthropoda</taxon>
        <taxon>Hexapoda</taxon>
        <taxon>Insecta</taxon>
        <taxon>Pterygota</taxon>
        <taxon>Neoptera</taxon>
        <taxon>Endopterygota</taxon>
        <taxon>Diptera</taxon>
        <taxon>Brachycera</taxon>
        <taxon>Muscomorpha</taxon>
        <taxon>Ephydroidea</taxon>
        <taxon>Drosophilidae</taxon>
        <taxon>Drosophila</taxon>
    </lineage>
</organism>
<gene>
    <name evidence="7" type="ORF">Dbus_chrXg1431</name>
</gene>
<dbReference type="OrthoDB" id="7862313at2759"/>
<evidence type="ECO:0000256" key="1">
    <source>
        <dbReference type="ARBA" id="ARBA00004496"/>
    </source>
</evidence>
<name>A0A0M4FA63_DROBS</name>
<dbReference type="InterPro" id="IPR011989">
    <property type="entry name" value="ARM-like"/>
</dbReference>
<dbReference type="Proteomes" id="UP000494163">
    <property type="component" value="Chromosome X"/>
</dbReference>
<keyword evidence="5" id="KW-0653">Protein transport</keyword>
<dbReference type="EMBL" id="CP012528">
    <property type="protein sequence ID" value="ALC49575.1"/>
    <property type="molecule type" value="Genomic_DNA"/>
</dbReference>